<comment type="similarity">
    <text evidence="2">Belongs to the BPI/LBP/Plunc superfamily. BPI/LBP family.</text>
</comment>
<dbReference type="GO" id="GO:0050829">
    <property type="term" value="P:defense response to Gram-negative bacterium"/>
    <property type="evidence" value="ECO:0007669"/>
    <property type="project" value="UniProtKB-UniRule"/>
</dbReference>
<dbReference type="CTD" id="100003132"/>
<organism evidence="11 12">
    <name type="scientific">Clupea harengus</name>
    <name type="common">Atlantic herring</name>
    <dbReference type="NCBI Taxonomy" id="7950"/>
    <lineage>
        <taxon>Eukaryota</taxon>
        <taxon>Metazoa</taxon>
        <taxon>Chordata</taxon>
        <taxon>Craniata</taxon>
        <taxon>Vertebrata</taxon>
        <taxon>Euteleostomi</taxon>
        <taxon>Actinopterygii</taxon>
        <taxon>Neopterygii</taxon>
        <taxon>Teleostei</taxon>
        <taxon>Clupei</taxon>
        <taxon>Clupeiformes</taxon>
        <taxon>Clupeoidei</taxon>
        <taxon>Clupeidae</taxon>
        <taxon>Clupea</taxon>
    </lineage>
</organism>
<comment type="function">
    <text evidence="7">The cytotoxic action of BPI is limited to many species of Gram-negative bacteria; this specificity may be explained by a strong affinity of the very basic N-terminal half for the negatively charged lipopolysaccharides that are unique to the Gram-negative bacterial outer envelope.</text>
</comment>
<evidence type="ECO:0000256" key="1">
    <source>
        <dbReference type="ARBA" id="ARBA00004613"/>
    </source>
</evidence>
<dbReference type="InterPro" id="IPR032942">
    <property type="entry name" value="BPI/LBP/Plunc"/>
</dbReference>
<dbReference type="GeneID" id="105910037"/>
<dbReference type="RefSeq" id="XP_031430189.1">
    <property type="nucleotide sequence ID" value="XM_031574329.2"/>
</dbReference>
<dbReference type="GO" id="GO:0008289">
    <property type="term" value="F:lipid binding"/>
    <property type="evidence" value="ECO:0007669"/>
    <property type="project" value="InterPro"/>
</dbReference>
<evidence type="ECO:0000256" key="6">
    <source>
        <dbReference type="PIRSR" id="PIRSR002417-50"/>
    </source>
</evidence>
<keyword evidence="5 7" id="KW-0325">Glycoprotein</keyword>
<keyword evidence="7" id="KW-0044">Antibiotic</keyword>
<dbReference type="Proteomes" id="UP000515152">
    <property type="component" value="Chromosome 1"/>
</dbReference>
<dbReference type="KEGG" id="char:105910037"/>
<evidence type="ECO:0000259" key="9">
    <source>
        <dbReference type="SMART" id="SM00328"/>
    </source>
</evidence>
<evidence type="ECO:0000259" key="10">
    <source>
        <dbReference type="SMART" id="SM00329"/>
    </source>
</evidence>
<reference evidence="12 13" key="1">
    <citation type="submission" date="2025-04" db="UniProtKB">
        <authorList>
            <consortium name="RefSeq"/>
        </authorList>
    </citation>
    <scope>IDENTIFICATION</scope>
</reference>
<keyword evidence="7 8" id="KW-0732">Signal</keyword>
<keyword evidence="7" id="KW-0399">Innate immunity</keyword>
<feature type="domain" description="Lipid-binding serum glycoprotein C-terminal" evidence="10">
    <location>
        <begin position="259"/>
        <end position="462"/>
    </location>
</feature>
<feature type="disulfide bond" evidence="6">
    <location>
        <begin position="148"/>
        <end position="187"/>
    </location>
</feature>
<dbReference type="PANTHER" id="PTHR10504">
    <property type="entry name" value="BACTERICIDAL PERMEABILITY-INCREASING BPI PROTEIN-RELATED"/>
    <property type="match status" value="1"/>
</dbReference>
<keyword evidence="7" id="KW-0391">Immunity</keyword>
<comment type="subunit">
    <text evidence="7">Monomer. Homodimer; disulfide-linked.</text>
</comment>
<accession>A0A6P8G333</accession>
<feature type="signal peptide" evidence="8">
    <location>
        <begin position="1"/>
        <end position="16"/>
    </location>
</feature>
<evidence type="ECO:0000313" key="12">
    <source>
        <dbReference type="RefSeq" id="XP_031430186.1"/>
    </source>
</evidence>
<keyword evidence="11" id="KW-1185">Reference proteome</keyword>
<evidence type="ECO:0000256" key="8">
    <source>
        <dbReference type="SAM" id="SignalP"/>
    </source>
</evidence>
<evidence type="ECO:0000256" key="2">
    <source>
        <dbReference type="ARBA" id="ARBA00007292"/>
    </source>
</evidence>
<dbReference type="GO" id="GO:0045087">
    <property type="term" value="P:innate immune response"/>
    <property type="evidence" value="ECO:0007669"/>
    <property type="project" value="UniProtKB-UniRule"/>
</dbReference>
<dbReference type="Pfam" id="PF01273">
    <property type="entry name" value="LBP_BPI_CETP"/>
    <property type="match status" value="1"/>
</dbReference>
<dbReference type="RefSeq" id="XP_031430186.1">
    <property type="nucleotide sequence ID" value="XM_031574326.2"/>
</dbReference>
<dbReference type="InterPro" id="IPR001124">
    <property type="entry name" value="Lipid-bd_serum_glycop_C"/>
</dbReference>
<dbReference type="InterPro" id="IPR017943">
    <property type="entry name" value="Bactericidal_perm-incr_a/b_dom"/>
</dbReference>
<dbReference type="Pfam" id="PF02886">
    <property type="entry name" value="LBP_BPI_CETP_C"/>
    <property type="match status" value="1"/>
</dbReference>
<feature type="chain" id="PRO_5044652879" description="Bactericidal permeability-increasing protein" evidence="8">
    <location>
        <begin position="17"/>
        <end position="476"/>
    </location>
</feature>
<comment type="subcellular location">
    <subcellularLocation>
        <location evidence="1 7">Secreted</location>
    </subcellularLocation>
</comment>
<dbReference type="FunFam" id="3.15.20.10:FF:000001">
    <property type="entry name" value="Phospholipid transfer protein"/>
    <property type="match status" value="1"/>
</dbReference>
<keyword evidence="7" id="KW-0929">Antimicrobial</keyword>
<dbReference type="OrthoDB" id="9938407at2759"/>
<evidence type="ECO:0000256" key="7">
    <source>
        <dbReference type="RuleBase" id="RU369039"/>
    </source>
</evidence>
<sequence>MMLLLLLLLAPQASVAQPGVKLMMSSKGLDYVTNVITGWAQEKLLTTDIPQISGKVNIGIGSVYYVVYDMKVVKVDYPQPSVKFEENAGLHMELCGLSIAVTAEWRTKYGLIKDGGTLDLALFDVCVESLLQLGKDDQARLSVSTLTCKAQVGRVYTKFHGGAGILIQAFMDLFPGHIKAMTENAICPLLEKEIVNLEGVLAAMNVTYHVDPSLILNNSLTSDPVIQTSDMEVDFKGVFYSEWNPMEPPFPSKDFMLPCETGHMFTLGISQFCLNSYAYACLTAGLLQINVTDSMIPQKSPVRLNTSYFGPFIPQLPKMFPNMLMKLQVFADEAPAVSLQMDSLSLLLSAAVKAYAIDNTTTLHPLFTLNLTTQFSGKLNIANEKLMGKMGFDNLTLSLASSEIGTFQTTTLKNVAIMGMKNGFLPKLNEMLQRGFPLPLMKGVALVKTVLQVQKGFLAVFSDVQISPPLYTEEEL</sequence>
<dbReference type="Gene3D" id="3.15.10.10">
    <property type="entry name" value="Bactericidal permeability-increasing protein, domain 1"/>
    <property type="match status" value="1"/>
</dbReference>
<dbReference type="PIRSF" id="PIRSF002417">
    <property type="entry name" value="Lipid_binding_protein"/>
    <property type="match status" value="1"/>
</dbReference>
<evidence type="ECO:0000256" key="3">
    <source>
        <dbReference type="ARBA" id="ARBA00022525"/>
    </source>
</evidence>
<evidence type="ECO:0000256" key="4">
    <source>
        <dbReference type="ARBA" id="ARBA00023157"/>
    </source>
</evidence>
<name>A0A6P8G333_CLUHA</name>
<dbReference type="Gene3D" id="3.15.20.10">
    <property type="entry name" value="Bactericidal permeability-increasing protein, domain 2"/>
    <property type="match status" value="1"/>
</dbReference>
<protein>
    <recommendedName>
        <fullName evidence="7">Bactericidal permeability-increasing protein</fullName>
        <shortName evidence="7">BPI</shortName>
    </recommendedName>
</protein>
<dbReference type="InterPro" id="IPR030675">
    <property type="entry name" value="BPI/LBP"/>
</dbReference>
<comment type="domain">
    <text evidence="7">The N- and C-terminal barrels adopt an identical fold despite having only 13% of conserved residues.</text>
</comment>
<dbReference type="AlphaFoldDB" id="A0A6P8G333"/>
<dbReference type="SMART" id="SM00329">
    <property type="entry name" value="BPI2"/>
    <property type="match status" value="1"/>
</dbReference>
<evidence type="ECO:0000256" key="5">
    <source>
        <dbReference type="ARBA" id="ARBA00023180"/>
    </source>
</evidence>
<dbReference type="FunFam" id="3.15.10.10:FF:000001">
    <property type="entry name" value="phospholipid transfer protein-like"/>
    <property type="match status" value="1"/>
</dbReference>
<keyword evidence="4 6" id="KW-1015">Disulfide bond</keyword>
<dbReference type="InterPro" id="IPR017942">
    <property type="entry name" value="Lipid-bd_serum_glycop_N"/>
</dbReference>
<comment type="domain">
    <text evidence="7">The N-terminal region may be exposed to the interior of the granule, whereas the C-terminal portion may be embedded in the membrane. During phagocytosis and degranulation, proteases may be released and activated and cleave BPI at the junction of the N- and C-terminal portions of the molecule, providing controlled release of the N-terminal antibacterial fragment when bacteria are ingested.</text>
</comment>
<evidence type="ECO:0000313" key="13">
    <source>
        <dbReference type="RefSeq" id="XP_031430189.1"/>
    </source>
</evidence>
<dbReference type="GO" id="GO:0005615">
    <property type="term" value="C:extracellular space"/>
    <property type="evidence" value="ECO:0007669"/>
    <property type="project" value="UniProtKB-UniRule"/>
</dbReference>
<gene>
    <name evidence="12 13" type="primary">bpifcl</name>
</gene>
<dbReference type="PANTHER" id="PTHR10504:SF132">
    <property type="entry name" value="BACTERICIDAL PERMEABILITY-INCREASING PROTEIN"/>
    <property type="match status" value="1"/>
</dbReference>
<feature type="domain" description="Lipid-binding serum glycoprotein N-terminal" evidence="9">
    <location>
        <begin position="25"/>
        <end position="244"/>
    </location>
</feature>
<dbReference type="SMART" id="SM00328">
    <property type="entry name" value="BPI1"/>
    <property type="match status" value="1"/>
</dbReference>
<dbReference type="SUPFAM" id="SSF55394">
    <property type="entry name" value="Bactericidal permeability-increasing protein, BPI"/>
    <property type="match status" value="2"/>
</dbReference>
<evidence type="ECO:0000313" key="11">
    <source>
        <dbReference type="Proteomes" id="UP000515152"/>
    </source>
</evidence>
<keyword evidence="3 7" id="KW-0964">Secreted</keyword>
<proteinExistence type="inferred from homology"/>